<evidence type="ECO:0000313" key="2">
    <source>
        <dbReference type="Proteomes" id="UP000237000"/>
    </source>
</evidence>
<gene>
    <name evidence="1" type="ORF">TorRG33x02_185230</name>
</gene>
<protein>
    <submittedName>
        <fullName evidence="1">Uncharacterized protein</fullName>
    </submittedName>
</protein>
<reference evidence="2" key="1">
    <citation type="submission" date="2016-06" db="EMBL/GenBank/DDBJ databases">
        <title>Parallel loss of symbiosis genes in relatives of nitrogen-fixing non-legume Parasponia.</title>
        <authorList>
            <person name="Van Velzen R."/>
            <person name="Holmer R."/>
            <person name="Bu F."/>
            <person name="Rutten L."/>
            <person name="Van Zeijl A."/>
            <person name="Liu W."/>
            <person name="Santuari L."/>
            <person name="Cao Q."/>
            <person name="Sharma T."/>
            <person name="Shen D."/>
            <person name="Roswanjaya Y."/>
            <person name="Wardhani T."/>
            <person name="Kalhor M.S."/>
            <person name="Jansen J."/>
            <person name="Van den Hoogen J."/>
            <person name="Gungor B."/>
            <person name="Hartog M."/>
            <person name="Hontelez J."/>
            <person name="Verver J."/>
            <person name="Yang W.-C."/>
            <person name="Schijlen E."/>
            <person name="Repin R."/>
            <person name="Schilthuizen M."/>
            <person name="Schranz E."/>
            <person name="Heidstra R."/>
            <person name="Miyata K."/>
            <person name="Fedorova E."/>
            <person name="Kohlen W."/>
            <person name="Bisseling T."/>
            <person name="Smit S."/>
            <person name="Geurts R."/>
        </authorList>
    </citation>
    <scope>NUCLEOTIDE SEQUENCE [LARGE SCALE GENOMIC DNA]</scope>
    <source>
        <strain evidence="2">cv. RG33-2</strain>
    </source>
</reference>
<dbReference type="EMBL" id="JXTC01000144">
    <property type="protein sequence ID" value="PON85667.1"/>
    <property type="molecule type" value="Genomic_DNA"/>
</dbReference>
<proteinExistence type="predicted"/>
<dbReference type="Proteomes" id="UP000237000">
    <property type="component" value="Unassembled WGS sequence"/>
</dbReference>
<name>A0A2P5EJE7_TREOI</name>
<sequence length="67" mass="7237">MNLDLNLVDIGFKDQMPEGVNNTGSKLELWTVEERLRLPSAELRGSGAVEVRVAVEVDRGAVGSGQI</sequence>
<keyword evidence="2" id="KW-1185">Reference proteome</keyword>
<comment type="caution">
    <text evidence="1">The sequence shown here is derived from an EMBL/GenBank/DDBJ whole genome shotgun (WGS) entry which is preliminary data.</text>
</comment>
<evidence type="ECO:0000313" key="1">
    <source>
        <dbReference type="EMBL" id="PON85667.1"/>
    </source>
</evidence>
<dbReference type="AlphaFoldDB" id="A0A2P5EJE7"/>
<accession>A0A2P5EJE7</accession>
<dbReference type="OrthoDB" id="10354482at2759"/>
<organism evidence="1 2">
    <name type="scientific">Trema orientale</name>
    <name type="common">Charcoal tree</name>
    <name type="synonym">Celtis orientalis</name>
    <dbReference type="NCBI Taxonomy" id="63057"/>
    <lineage>
        <taxon>Eukaryota</taxon>
        <taxon>Viridiplantae</taxon>
        <taxon>Streptophyta</taxon>
        <taxon>Embryophyta</taxon>
        <taxon>Tracheophyta</taxon>
        <taxon>Spermatophyta</taxon>
        <taxon>Magnoliopsida</taxon>
        <taxon>eudicotyledons</taxon>
        <taxon>Gunneridae</taxon>
        <taxon>Pentapetalae</taxon>
        <taxon>rosids</taxon>
        <taxon>fabids</taxon>
        <taxon>Rosales</taxon>
        <taxon>Cannabaceae</taxon>
        <taxon>Trema</taxon>
    </lineage>
</organism>
<dbReference type="InParanoid" id="A0A2P5EJE7"/>